<evidence type="ECO:0000256" key="1">
    <source>
        <dbReference type="SAM" id="Phobius"/>
    </source>
</evidence>
<reference evidence="2" key="1">
    <citation type="submission" date="2017-02" db="EMBL/GenBank/DDBJ databases">
        <title>Delving into the versatile metabolic prowess of the omnipresent phylum Bacteroidetes.</title>
        <authorList>
            <person name="Nobu M.K."/>
            <person name="Mei R."/>
            <person name="Narihiro T."/>
            <person name="Kuroda K."/>
            <person name="Liu W.-T."/>
        </authorList>
    </citation>
    <scope>NUCLEOTIDE SEQUENCE</scope>
    <source>
        <strain evidence="2">ADurb.Bin280</strain>
    </source>
</reference>
<organism evidence="2">
    <name type="scientific">candidate division WS2 bacterium ADurb.Bin280</name>
    <dbReference type="NCBI Taxonomy" id="1852829"/>
    <lineage>
        <taxon>Bacteria</taxon>
        <taxon>candidate division WS2</taxon>
    </lineage>
</organism>
<dbReference type="EMBL" id="MWBO01000064">
    <property type="protein sequence ID" value="OQA51786.1"/>
    <property type="molecule type" value="Genomic_DNA"/>
</dbReference>
<dbReference type="Proteomes" id="UP000485367">
    <property type="component" value="Unassembled WGS sequence"/>
</dbReference>
<sequence length="76" mass="8866">MNNIFELYKTAMEKIPLAWQYPLAIIILLIIIFSFLKFVKKNLLWIIIFIALLPASYPAIITLYEGAKKLLEKIPK</sequence>
<keyword evidence="1" id="KW-1133">Transmembrane helix</keyword>
<name>A0A1V5SB98_9BACT</name>
<keyword evidence="1" id="KW-0812">Transmembrane</keyword>
<keyword evidence="1" id="KW-0472">Membrane</keyword>
<feature type="transmembrane region" description="Helical" evidence="1">
    <location>
        <begin position="43"/>
        <end position="64"/>
    </location>
</feature>
<gene>
    <name evidence="2" type="ORF">BWY43_00826</name>
</gene>
<proteinExistence type="predicted"/>
<dbReference type="AlphaFoldDB" id="A0A1V5SB98"/>
<accession>A0A1V5SB98</accession>
<comment type="caution">
    <text evidence="2">The sequence shown here is derived from an EMBL/GenBank/DDBJ whole genome shotgun (WGS) entry which is preliminary data.</text>
</comment>
<evidence type="ECO:0000313" key="2">
    <source>
        <dbReference type="EMBL" id="OQA51786.1"/>
    </source>
</evidence>
<protein>
    <submittedName>
        <fullName evidence="2">Uncharacterized protein</fullName>
    </submittedName>
</protein>
<feature type="transmembrane region" description="Helical" evidence="1">
    <location>
        <begin position="18"/>
        <end position="36"/>
    </location>
</feature>